<dbReference type="InterPro" id="IPR001254">
    <property type="entry name" value="Trypsin_dom"/>
</dbReference>
<dbReference type="EMBL" id="VTPC01007181">
    <property type="protein sequence ID" value="KAF2894263.1"/>
    <property type="molecule type" value="Genomic_DNA"/>
</dbReference>
<comment type="caution">
    <text evidence="6">The sequence shown here is derived from an EMBL/GenBank/DDBJ whole genome shotgun (WGS) entry which is preliminary data.</text>
</comment>
<gene>
    <name evidence="6" type="ORF">ILUMI_11912</name>
</gene>
<feature type="domain" description="Peptidase S1" evidence="5">
    <location>
        <begin position="1"/>
        <end position="221"/>
    </location>
</feature>
<dbReference type="PANTHER" id="PTHR24276">
    <property type="entry name" value="POLYSERASE-RELATED"/>
    <property type="match status" value="1"/>
</dbReference>
<dbReference type="PROSITE" id="PS50240">
    <property type="entry name" value="TRYPSIN_DOM"/>
    <property type="match status" value="1"/>
</dbReference>
<dbReference type="SUPFAM" id="SSF50494">
    <property type="entry name" value="Trypsin-like serine proteases"/>
    <property type="match status" value="1"/>
</dbReference>
<evidence type="ECO:0000313" key="7">
    <source>
        <dbReference type="Proteomes" id="UP000801492"/>
    </source>
</evidence>
<keyword evidence="2" id="KW-0378">Hydrolase</keyword>
<dbReference type="InterPro" id="IPR043504">
    <property type="entry name" value="Peptidase_S1_PA_chymotrypsin"/>
</dbReference>
<evidence type="ECO:0000256" key="2">
    <source>
        <dbReference type="ARBA" id="ARBA00022801"/>
    </source>
</evidence>
<accession>A0A8K0CV50</accession>
<keyword evidence="1" id="KW-0645">Protease</keyword>
<dbReference type="GO" id="GO:0004252">
    <property type="term" value="F:serine-type endopeptidase activity"/>
    <property type="evidence" value="ECO:0007669"/>
    <property type="project" value="InterPro"/>
</dbReference>
<evidence type="ECO:0000256" key="3">
    <source>
        <dbReference type="ARBA" id="ARBA00022825"/>
    </source>
</evidence>
<name>A0A8K0CV50_IGNLU</name>
<evidence type="ECO:0000256" key="4">
    <source>
        <dbReference type="ARBA" id="ARBA00023157"/>
    </source>
</evidence>
<evidence type="ECO:0000256" key="1">
    <source>
        <dbReference type="ARBA" id="ARBA00022670"/>
    </source>
</evidence>
<dbReference type="Proteomes" id="UP000801492">
    <property type="component" value="Unassembled WGS sequence"/>
</dbReference>
<dbReference type="InterPro" id="IPR050430">
    <property type="entry name" value="Peptidase_S1"/>
</dbReference>
<evidence type="ECO:0000259" key="5">
    <source>
        <dbReference type="PROSITE" id="PS50240"/>
    </source>
</evidence>
<dbReference type="SMART" id="SM00020">
    <property type="entry name" value="Tryp_SPc"/>
    <property type="match status" value="1"/>
</dbReference>
<dbReference type="AlphaFoldDB" id="A0A8K0CV50"/>
<organism evidence="6 7">
    <name type="scientific">Ignelater luminosus</name>
    <name type="common">Cucubano</name>
    <name type="synonym">Pyrophorus luminosus</name>
    <dbReference type="NCBI Taxonomy" id="2038154"/>
    <lineage>
        <taxon>Eukaryota</taxon>
        <taxon>Metazoa</taxon>
        <taxon>Ecdysozoa</taxon>
        <taxon>Arthropoda</taxon>
        <taxon>Hexapoda</taxon>
        <taxon>Insecta</taxon>
        <taxon>Pterygota</taxon>
        <taxon>Neoptera</taxon>
        <taxon>Endopterygota</taxon>
        <taxon>Coleoptera</taxon>
        <taxon>Polyphaga</taxon>
        <taxon>Elateriformia</taxon>
        <taxon>Elateroidea</taxon>
        <taxon>Elateridae</taxon>
        <taxon>Agrypninae</taxon>
        <taxon>Pyrophorini</taxon>
        <taxon>Ignelater</taxon>
    </lineage>
</organism>
<dbReference type="PANTHER" id="PTHR24276:SF91">
    <property type="entry name" value="AT26814P-RELATED"/>
    <property type="match status" value="1"/>
</dbReference>
<keyword evidence="4" id="KW-1015">Disulfide bond</keyword>
<reference evidence="6" key="1">
    <citation type="submission" date="2019-08" db="EMBL/GenBank/DDBJ databases">
        <title>The genome of the North American firefly Photinus pyralis.</title>
        <authorList>
            <consortium name="Photinus pyralis genome working group"/>
            <person name="Fallon T.R."/>
            <person name="Sander Lower S.E."/>
            <person name="Weng J.-K."/>
        </authorList>
    </citation>
    <scope>NUCLEOTIDE SEQUENCE</scope>
    <source>
        <strain evidence="6">TRF0915ILg1</strain>
        <tissue evidence="6">Whole body</tissue>
    </source>
</reference>
<keyword evidence="7" id="KW-1185">Reference proteome</keyword>
<dbReference type="GO" id="GO:0006508">
    <property type="term" value="P:proteolysis"/>
    <property type="evidence" value="ECO:0007669"/>
    <property type="project" value="UniProtKB-KW"/>
</dbReference>
<dbReference type="Pfam" id="PF00089">
    <property type="entry name" value="Trypsin"/>
    <property type="match status" value="2"/>
</dbReference>
<dbReference type="Gene3D" id="2.40.10.10">
    <property type="entry name" value="Trypsin-like serine proteases"/>
    <property type="match status" value="3"/>
</dbReference>
<protein>
    <recommendedName>
        <fullName evidence="5">Peptidase S1 domain-containing protein</fullName>
    </recommendedName>
</protein>
<proteinExistence type="predicted"/>
<sequence length="224" mass="26317">MIRIRTNSLTWKKGTEHTIKRLLKHLNYRLHEKDYDVGLIKVFEPLSELNVIHFASPHYRYITNSTALIAGWGYFKAKRVISNILRTTEVCLFSQKYCRQKYENTSEPIVYDYRNYESENINDNEDYYQYNKTQNDIDNINYYNNGELEDKKRAIITRRMVCAGTYTGEKDACFYDSGGPLVQNKTLIGIISWGRKCASPSWPGVYVKIAYFSNWISHTLQDDP</sequence>
<dbReference type="CDD" id="cd00190">
    <property type="entry name" value="Tryp_SPc"/>
    <property type="match status" value="1"/>
</dbReference>
<dbReference type="OrthoDB" id="9425590at2759"/>
<evidence type="ECO:0000313" key="6">
    <source>
        <dbReference type="EMBL" id="KAF2894263.1"/>
    </source>
</evidence>
<keyword evidence="3" id="KW-0720">Serine protease</keyword>
<dbReference type="InterPro" id="IPR009003">
    <property type="entry name" value="Peptidase_S1_PA"/>
</dbReference>